<dbReference type="RefSeq" id="WP_096281102.1">
    <property type="nucleotide sequence ID" value="NZ_CP189763.1"/>
</dbReference>
<organism evidence="2 3">
    <name type="scientific">Halomonas casei</name>
    <dbReference type="NCBI Taxonomy" id="2742613"/>
    <lineage>
        <taxon>Bacteria</taxon>
        <taxon>Pseudomonadati</taxon>
        <taxon>Pseudomonadota</taxon>
        <taxon>Gammaproteobacteria</taxon>
        <taxon>Oceanospirillales</taxon>
        <taxon>Halomonadaceae</taxon>
        <taxon>Halomonas</taxon>
    </lineage>
</organism>
<sequence>MTINSTDSASQRIRILARLKRGPVTTLELLQEENILRPGARICELREKGHDIRTHLQDVIDPWGRKHSRVALYYLPTGTNSTKGGV</sequence>
<proteinExistence type="predicted"/>
<evidence type="ECO:0000259" key="1">
    <source>
        <dbReference type="Pfam" id="PF14090"/>
    </source>
</evidence>
<gene>
    <name evidence="2" type="ORF">EI168_02585</name>
</gene>
<keyword evidence="3" id="KW-1185">Reference proteome</keyword>
<dbReference type="InterPro" id="IPR055245">
    <property type="entry name" value="HTH_proteobacteria"/>
</dbReference>
<name>A0ABR9EXP7_9GAMM</name>
<dbReference type="Proteomes" id="UP001645039">
    <property type="component" value="Unassembled WGS sequence"/>
</dbReference>
<feature type="domain" description="Winged helix-turn-helix" evidence="1">
    <location>
        <begin position="10"/>
        <end position="75"/>
    </location>
</feature>
<evidence type="ECO:0000313" key="3">
    <source>
        <dbReference type="Proteomes" id="UP001645039"/>
    </source>
</evidence>
<dbReference type="Pfam" id="PF14090">
    <property type="entry name" value="HTH_39"/>
    <property type="match status" value="1"/>
</dbReference>
<dbReference type="EMBL" id="RRZD01000002">
    <property type="protein sequence ID" value="MBE0398995.1"/>
    <property type="molecule type" value="Genomic_DNA"/>
</dbReference>
<protein>
    <submittedName>
        <fullName evidence="2">Helix-turn-helix domain-containing protein</fullName>
    </submittedName>
</protein>
<reference evidence="2 3" key="1">
    <citation type="submission" date="2020-07" db="EMBL/GenBank/DDBJ databases">
        <title>Halophilic bacteria isolated from french cheeses.</title>
        <authorList>
            <person name="Kothe C.I."/>
            <person name="Farah-Kraiem B."/>
            <person name="Renault P."/>
            <person name="Dridi B."/>
        </authorList>
    </citation>
    <scope>NUCLEOTIDE SEQUENCE [LARGE SCALE GENOMIC DNA]</scope>
    <source>
        <strain evidence="2 3">FME1</strain>
    </source>
</reference>
<comment type="caution">
    <text evidence="2">The sequence shown here is derived from an EMBL/GenBank/DDBJ whole genome shotgun (WGS) entry which is preliminary data.</text>
</comment>
<evidence type="ECO:0000313" key="2">
    <source>
        <dbReference type="EMBL" id="MBE0398995.1"/>
    </source>
</evidence>
<accession>A0ABR9EXP7</accession>